<evidence type="ECO:0000256" key="6">
    <source>
        <dbReference type="PIRSR" id="PIRSR604808-1"/>
    </source>
</evidence>
<evidence type="ECO:0000256" key="2">
    <source>
        <dbReference type="ARBA" id="ARBA00007092"/>
    </source>
</evidence>
<comment type="cofactor">
    <cofactor evidence="1">
        <name>Mn(2+)</name>
        <dbReference type="ChEBI" id="CHEBI:29035"/>
    </cofactor>
</comment>
<dbReference type="NCBIfam" id="NF008733">
    <property type="entry name" value="PRK11756.1"/>
    <property type="match status" value="1"/>
</dbReference>
<dbReference type="PROSITE" id="PS51435">
    <property type="entry name" value="AP_NUCLEASE_F1_4"/>
    <property type="match status" value="1"/>
</dbReference>
<feature type="binding site" evidence="7">
    <location>
        <position position="157"/>
    </location>
    <ligand>
        <name>Mg(2+)</name>
        <dbReference type="ChEBI" id="CHEBI:18420"/>
        <label>1</label>
    </ligand>
</feature>
<evidence type="ECO:0000256" key="8">
    <source>
        <dbReference type="PIRSR" id="PIRSR604808-3"/>
    </source>
</evidence>
<dbReference type="AlphaFoldDB" id="A0A1H6ZC51"/>
<accession>A0A1H6ZC51</accession>
<feature type="site" description="Transition state stabilizer" evidence="8">
    <location>
        <position position="159"/>
    </location>
</feature>
<reference evidence="11" key="1">
    <citation type="submission" date="2016-10" db="EMBL/GenBank/DDBJ databases">
        <authorList>
            <person name="Varghese N."/>
            <person name="Submissions S."/>
        </authorList>
    </citation>
    <scope>NUCLEOTIDE SEQUENCE [LARGE SCALE GENOMIC DNA]</scope>
    <source>
        <strain evidence="11">LMG 25967</strain>
    </source>
</reference>
<proteinExistence type="inferred from homology"/>
<dbReference type="InterPro" id="IPR037493">
    <property type="entry name" value="ExoIII-like"/>
</dbReference>
<dbReference type="EMBL" id="FNZE01000009">
    <property type="protein sequence ID" value="SEJ47222.1"/>
    <property type="molecule type" value="Genomic_DNA"/>
</dbReference>
<feature type="binding site" evidence="7">
    <location>
        <position position="39"/>
    </location>
    <ligand>
        <name>Mg(2+)</name>
        <dbReference type="ChEBI" id="CHEBI:18420"/>
        <label>1</label>
    </ligand>
</feature>
<dbReference type="PANTHER" id="PTHR43250:SF2">
    <property type="entry name" value="EXODEOXYRIBONUCLEASE III"/>
    <property type="match status" value="1"/>
</dbReference>
<feature type="active site" description="Proton donor/acceptor" evidence="6">
    <location>
        <position position="157"/>
    </location>
</feature>
<dbReference type="PROSITE" id="PS00726">
    <property type="entry name" value="AP_NUCLEASE_F1_1"/>
    <property type="match status" value="1"/>
</dbReference>
<keyword evidence="3 7" id="KW-0479">Metal-binding</keyword>
<feature type="domain" description="Endonuclease/exonuclease/phosphatase" evidence="9">
    <location>
        <begin position="9"/>
        <end position="267"/>
    </location>
</feature>
<dbReference type="PANTHER" id="PTHR43250">
    <property type="entry name" value="EXODEOXYRIBONUCLEASE III"/>
    <property type="match status" value="1"/>
</dbReference>
<dbReference type="InterPro" id="IPR020847">
    <property type="entry name" value="AP_endonuclease_F1_BS"/>
</dbReference>
<dbReference type="InterPro" id="IPR005135">
    <property type="entry name" value="Endo/exonuclease/phosphatase"/>
</dbReference>
<comment type="cofactor">
    <cofactor evidence="7">
        <name>Mg(2+)</name>
        <dbReference type="ChEBI" id="CHEBI:18420"/>
    </cofactor>
    <cofactor evidence="7">
        <name>Mn(2+)</name>
        <dbReference type="ChEBI" id="CHEBI:29035"/>
    </cofactor>
    <text evidence="7">Probably binds two magnesium or manganese ions per subunit.</text>
</comment>
<feature type="site" description="Important for catalytic activity" evidence="8">
    <location>
        <position position="237"/>
    </location>
</feature>
<feature type="site" description="Interaction with DNA substrate" evidence="8">
    <location>
        <position position="267"/>
    </location>
</feature>
<dbReference type="NCBIfam" id="TIGR00195">
    <property type="entry name" value="exoDNase_III"/>
    <property type="match status" value="1"/>
</dbReference>
<dbReference type="InterPro" id="IPR020848">
    <property type="entry name" value="AP_endonuclease_F1_CS"/>
</dbReference>
<dbReference type="GO" id="GO:0004519">
    <property type="term" value="F:endonuclease activity"/>
    <property type="evidence" value="ECO:0007669"/>
    <property type="project" value="InterPro"/>
</dbReference>
<dbReference type="Proteomes" id="UP000242930">
    <property type="component" value="Unassembled WGS sequence"/>
</dbReference>
<dbReference type="InterPro" id="IPR036691">
    <property type="entry name" value="Endo/exonu/phosph_ase_sf"/>
</dbReference>
<name>A0A1H6ZC51_9PSED</name>
<keyword evidence="7" id="KW-0464">Manganese</keyword>
<feature type="binding site" evidence="7">
    <location>
        <position position="159"/>
    </location>
    <ligand>
        <name>Mg(2+)</name>
        <dbReference type="ChEBI" id="CHEBI:18420"/>
        <label>1</label>
    </ligand>
</feature>
<evidence type="ECO:0000256" key="7">
    <source>
        <dbReference type="PIRSR" id="PIRSR604808-2"/>
    </source>
</evidence>
<dbReference type="Gene3D" id="3.60.10.10">
    <property type="entry name" value="Endonuclease/exonuclease/phosphatase"/>
    <property type="match status" value="1"/>
</dbReference>
<dbReference type="InterPro" id="IPR004808">
    <property type="entry name" value="AP_endonuc_1"/>
</dbReference>
<evidence type="ECO:0000259" key="9">
    <source>
        <dbReference type="Pfam" id="PF03372"/>
    </source>
</evidence>
<keyword evidence="4" id="KW-0378">Hydrolase</keyword>
<feature type="active site" evidence="6">
    <location>
        <position position="115"/>
    </location>
</feature>
<evidence type="ECO:0000256" key="3">
    <source>
        <dbReference type="ARBA" id="ARBA00022723"/>
    </source>
</evidence>
<keyword evidence="5 7" id="KW-0460">Magnesium</keyword>
<dbReference type="Pfam" id="PF03372">
    <property type="entry name" value="Exo_endo_phos"/>
    <property type="match status" value="1"/>
</dbReference>
<sequence length="275" mass="31597">MENYSVKLVSFNINGLRARPHQLAELIERHQPDVIGLQETKVADEQFPHADIEALGYHVEYHGQKGHYGVALLSRQAPQNLLKGFPWDGEDSQRRFIGATFTDEHGQPLHVFNGYFPQGESRNHAIKFPAKTQFYADLQRLLEERFTPQDGLVVMGDFNISPQDIDIGIGAENAKRWLRSGKCSFLPEEREWMARLHAWGLVDSFRQLHPEVCDRFSWFDYRSRGFEDQPKRGLRIDLIMTSSGLIPRLQAAGIDYDLRGMDKPSDHAPIWLELA</sequence>
<evidence type="ECO:0000313" key="11">
    <source>
        <dbReference type="Proteomes" id="UP000242930"/>
    </source>
</evidence>
<evidence type="ECO:0000256" key="4">
    <source>
        <dbReference type="ARBA" id="ARBA00022801"/>
    </source>
</evidence>
<keyword evidence="11" id="KW-1185">Reference proteome</keyword>
<evidence type="ECO:0000313" key="10">
    <source>
        <dbReference type="EMBL" id="SEJ47222.1"/>
    </source>
</evidence>
<dbReference type="GO" id="GO:0003677">
    <property type="term" value="F:DNA binding"/>
    <property type="evidence" value="ECO:0007669"/>
    <property type="project" value="InterPro"/>
</dbReference>
<comment type="similarity">
    <text evidence="2">Belongs to the DNA repair enzymes AP/ExoA family.</text>
</comment>
<dbReference type="GO" id="GO:0046872">
    <property type="term" value="F:metal ion binding"/>
    <property type="evidence" value="ECO:0007669"/>
    <property type="project" value="UniProtKB-KW"/>
</dbReference>
<evidence type="ECO:0000256" key="1">
    <source>
        <dbReference type="ARBA" id="ARBA00001936"/>
    </source>
</evidence>
<protein>
    <submittedName>
        <fullName evidence="10">Exodeoxyribonuclease-3</fullName>
    </submittedName>
</protein>
<dbReference type="PROSITE" id="PS00727">
    <property type="entry name" value="AP_NUCLEASE_F1_2"/>
    <property type="match status" value="1"/>
</dbReference>
<dbReference type="GO" id="GO:0006281">
    <property type="term" value="P:DNA repair"/>
    <property type="evidence" value="ECO:0007669"/>
    <property type="project" value="InterPro"/>
</dbReference>
<gene>
    <name evidence="10" type="ORF">SAMN05216201_109112</name>
</gene>
<dbReference type="STRING" id="915471.SAMN05216201_109112"/>
<organism evidence="10 11">
    <name type="scientific">Pseudomonas linyingensis</name>
    <dbReference type="NCBI Taxonomy" id="915471"/>
    <lineage>
        <taxon>Bacteria</taxon>
        <taxon>Pseudomonadati</taxon>
        <taxon>Pseudomonadota</taxon>
        <taxon>Gammaproteobacteria</taxon>
        <taxon>Pseudomonadales</taxon>
        <taxon>Pseudomonadaceae</taxon>
        <taxon>Pseudomonas</taxon>
    </lineage>
</organism>
<dbReference type="SUPFAM" id="SSF56219">
    <property type="entry name" value="DNase I-like"/>
    <property type="match status" value="1"/>
</dbReference>
<feature type="binding site" evidence="7">
    <location>
        <position position="266"/>
    </location>
    <ligand>
        <name>Mg(2+)</name>
        <dbReference type="ChEBI" id="CHEBI:18420"/>
        <label>1</label>
    </ligand>
</feature>
<feature type="active site" description="Proton acceptor" evidence="6">
    <location>
        <position position="267"/>
    </location>
</feature>
<feature type="binding site" evidence="7">
    <location>
        <position position="12"/>
    </location>
    <ligand>
        <name>Mg(2+)</name>
        <dbReference type="ChEBI" id="CHEBI:18420"/>
        <label>1</label>
    </ligand>
</feature>
<evidence type="ECO:0000256" key="5">
    <source>
        <dbReference type="ARBA" id="ARBA00022842"/>
    </source>
</evidence>
<dbReference type="CDD" id="cd09086">
    <property type="entry name" value="ExoIII-like_AP-endo"/>
    <property type="match status" value="1"/>
</dbReference>
<feature type="binding site" evidence="7">
    <location>
        <position position="267"/>
    </location>
    <ligand>
        <name>Mg(2+)</name>
        <dbReference type="ChEBI" id="CHEBI:18420"/>
        <label>1</label>
    </ligand>
</feature>
<dbReference type="GO" id="GO:0008311">
    <property type="term" value="F:double-stranded DNA 3'-5' DNA exonuclease activity"/>
    <property type="evidence" value="ECO:0007669"/>
    <property type="project" value="InterPro"/>
</dbReference>
<dbReference type="NCBIfam" id="TIGR00633">
    <property type="entry name" value="xth"/>
    <property type="match status" value="1"/>
</dbReference>